<gene>
    <name evidence="2" type="ORF">PCOR1329_LOCUS84648</name>
</gene>
<proteinExistence type="predicted"/>
<evidence type="ECO:0000313" key="2">
    <source>
        <dbReference type="EMBL" id="CAK0910476.1"/>
    </source>
</evidence>
<organism evidence="2 3">
    <name type="scientific">Prorocentrum cordatum</name>
    <dbReference type="NCBI Taxonomy" id="2364126"/>
    <lineage>
        <taxon>Eukaryota</taxon>
        <taxon>Sar</taxon>
        <taxon>Alveolata</taxon>
        <taxon>Dinophyceae</taxon>
        <taxon>Prorocentrales</taxon>
        <taxon>Prorocentraceae</taxon>
        <taxon>Prorocentrum</taxon>
    </lineage>
</organism>
<feature type="compositionally biased region" description="Acidic residues" evidence="1">
    <location>
        <begin position="629"/>
        <end position="640"/>
    </location>
</feature>
<evidence type="ECO:0000256" key="1">
    <source>
        <dbReference type="SAM" id="MobiDB-lite"/>
    </source>
</evidence>
<keyword evidence="3" id="KW-1185">Reference proteome</keyword>
<feature type="region of interest" description="Disordered" evidence="1">
    <location>
        <begin position="375"/>
        <end position="407"/>
    </location>
</feature>
<feature type="region of interest" description="Disordered" evidence="1">
    <location>
        <begin position="1"/>
        <end position="37"/>
    </location>
</feature>
<feature type="non-terminal residue" evidence="2">
    <location>
        <position position="640"/>
    </location>
</feature>
<dbReference type="EMBL" id="CAUYUJ010022402">
    <property type="protein sequence ID" value="CAK0910476.1"/>
    <property type="molecule type" value="Genomic_DNA"/>
</dbReference>
<reference evidence="2" key="1">
    <citation type="submission" date="2023-10" db="EMBL/GenBank/DDBJ databases">
        <authorList>
            <person name="Chen Y."/>
            <person name="Shah S."/>
            <person name="Dougan E. K."/>
            <person name="Thang M."/>
            <person name="Chan C."/>
        </authorList>
    </citation>
    <scope>NUCLEOTIDE SEQUENCE [LARGE SCALE GENOMIC DNA]</scope>
</reference>
<sequence length="640" mass="68575">MGASLRPPWRPVPPVPPPGNPSPDGPTPPKGPQTRLPKVAKDGALIKLEDICVGEESGWRPADLERVNELKEVFLTGQYGIGLLKAPSVIQQDGQAKTGSDGRQLLSDGKSTILAMTAVKAIHASGEGANYEWSGALLDAFENGIKVSVLEYPEDDHDLVVAHNALTHDTDSNRYRSTTVKDMADVANRFRNKVPGGDWNAAQESLLQVYGKSKRAFVWRMVCVAQTMKPPVLQKVVDVRMPNNCVWDNPYFTGHGAQADKRLSEAAMLAVLTWYEDDTVGQKGMSSKVFEQEYCAVFRQCERWFRTVKKEFGKHFEHPGVARTREFLFSGRVRVAALGCIRAAVRLEGASEEKPGIPQCRALWAELEALKKGPETAPKAGAPAAHAAAGDAAASQGPAGADDADADADAGAASIGVGMEVEEDRDPAEEAASILAGAFLDAVHVYENEQAMKENLRNLVGPSSKIVVLVDACTSKAKIPLALLEQVASVVKDVPTTKIRVLTTAAGRLELLVACSNKAAAIFPEGNQFTVQLVRSSRQTGSGRGAKRPQHVQLLMLGSPAQPTAPCQLDVSRCLAKAAECCHMRCRDETCPLRSVEEQAALAALVAAKDPRASDPSREIPEDDKAGDAEDAEVADDEGG</sequence>
<evidence type="ECO:0000313" key="3">
    <source>
        <dbReference type="Proteomes" id="UP001189429"/>
    </source>
</evidence>
<name>A0ABN9YD84_9DINO</name>
<evidence type="ECO:0008006" key="4">
    <source>
        <dbReference type="Google" id="ProtNLM"/>
    </source>
</evidence>
<feature type="compositionally biased region" description="Low complexity" evidence="1">
    <location>
        <begin position="377"/>
        <end position="401"/>
    </location>
</feature>
<feature type="region of interest" description="Disordered" evidence="1">
    <location>
        <begin position="607"/>
        <end position="640"/>
    </location>
</feature>
<feature type="compositionally biased region" description="Basic and acidic residues" evidence="1">
    <location>
        <begin position="609"/>
        <end position="628"/>
    </location>
</feature>
<comment type="caution">
    <text evidence="2">The sequence shown here is derived from an EMBL/GenBank/DDBJ whole genome shotgun (WGS) entry which is preliminary data.</text>
</comment>
<protein>
    <recommendedName>
        <fullName evidence="4">FACT complex subunit</fullName>
    </recommendedName>
</protein>
<dbReference type="Proteomes" id="UP001189429">
    <property type="component" value="Unassembled WGS sequence"/>
</dbReference>
<feature type="compositionally biased region" description="Pro residues" evidence="1">
    <location>
        <begin position="8"/>
        <end position="31"/>
    </location>
</feature>
<accession>A0ABN9YD84</accession>